<evidence type="ECO:0000256" key="7">
    <source>
        <dbReference type="ARBA" id="ARBA00022845"/>
    </source>
</evidence>
<keyword evidence="6" id="KW-0677">Repeat</keyword>
<comment type="similarity">
    <text evidence="2">Belongs to the WD repeat EIF2A family.</text>
</comment>
<evidence type="ECO:0000256" key="1">
    <source>
        <dbReference type="ARBA" id="ARBA00003993"/>
    </source>
</evidence>
<dbReference type="Proteomes" id="UP000271098">
    <property type="component" value="Unassembled WGS sequence"/>
</dbReference>
<dbReference type="AlphaFoldDB" id="A0A183EYS6"/>
<evidence type="ECO:0000256" key="5">
    <source>
        <dbReference type="ARBA" id="ARBA00022574"/>
    </source>
</evidence>
<dbReference type="GO" id="GO:0000049">
    <property type="term" value="F:tRNA binding"/>
    <property type="evidence" value="ECO:0007669"/>
    <property type="project" value="TreeGrafter"/>
</dbReference>
<evidence type="ECO:0000256" key="3">
    <source>
        <dbReference type="ARBA" id="ARBA00013819"/>
    </source>
</evidence>
<accession>A0A183EYS6</accession>
<dbReference type="InterPro" id="IPR015943">
    <property type="entry name" value="WD40/YVTN_repeat-like_dom_sf"/>
</dbReference>
<dbReference type="Pfam" id="PF08662">
    <property type="entry name" value="eIF2A"/>
    <property type="match status" value="1"/>
</dbReference>
<keyword evidence="4" id="KW-0396">Initiation factor</keyword>
<dbReference type="EMBL" id="UYRT01108680">
    <property type="protein sequence ID" value="VDN45119.1"/>
    <property type="molecule type" value="Genomic_DNA"/>
</dbReference>
<evidence type="ECO:0000259" key="9">
    <source>
        <dbReference type="Pfam" id="PF08662"/>
    </source>
</evidence>
<dbReference type="GO" id="GO:0043022">
    <property type="term" value="F:ribosome binding"/>
    <property type="evidence" value="ECO:0007669"/>
    <property type="project" value="TreeGrafter"/>
</dbReference>
<evidence type="ECO:0000256" key="8">
    <source>
        <dbReference type="ARBA" id="ARBA00022917"/>
    </source>
</evidence>
<dbReference type="OrthoDB" id="2194683at2759"/>
<organism evidence="12">
    <name type="scientific">Gongylonema pulchrum</name>
    <dbReference type="NCBI Taxonomy" id="637853"/>
    <lineage>
        <taxon>Eukaryota</taxon>
        <taxon>Metazoa</taxon>
        <taxon>Ecdysozoa</taxon>
        <taxon>Nematoda</taxon>
        <taxon>Chromadorea</taxon>
        <taxon>Rhabditida</taxon>
        <taxon>Spirurina</taxon>
        <taxon>Spiruromorpha</taxon>
        <taxon>Spiruroidea</taxon>
        <taxon>Gongylonematidae</taxon>
        <taxon>Gongylonema</taxon>
    </lineage>
</organism>
<dbReference type="PANTHER" id="PTHR13227">
    <property type="entry name" value="EUKARYOTIC TRANSLATION INITIATION FACTOR 2A"/>
    <property type="match status" value="1"/>
</dbReference>
<keyword evidence="5" id="KW-0853">WD repeat</keyword>
<keyword evidence="8" id="KW-0648">Protein biosynthesis</keyword>
<evidence type="ECO:0000256" key="2">
    <source>
        <dbReference type="ARBA" id="ARBA00009573"/>
    </source>
</evidence>
<dbReference type="PANTHER" id="PTHR13227:SF0">
    <property type="entry name" value="EUKARYOTIC TRANSLATION INITIATION FACTOR 2A"/>
    <property type="match status" value="1"/>
</dbReference>
<dbReference type="SUPFAM" id="SSF82171">
    <property type="entry name" value="DPP6 N-terminal domain-like"/>
    <property type="match status" value="1"/>
</dbReference>
<dbReference type="InterPro" id="IPR013979">
    <property type="entry name" value="TIF_beta_prop-like"/>
</dbReference>
<feature type="domain" description="Translation initiation factor beta propellor-like" evidence="9">
    <location>
        <begin position="1"/>
        <end position="93"/>
    </location>
</feature>
<evidence type="ECO:0000313" key="10">
    <source>
        <dbReference type="EMBL" id="VDN45119.1"/>
    </source>
</evidence>
<dbReference type="WBParaSite" id="GPUH_0002614701-mRNA-1">
    <property type="protein sequence ID" value="GPUH_0002614701-mRNA-1"/>
    <property type="gene ID" value="GPUH_0002614701"/>
</dbReference>
<dbReference type="GO" id="GO:0006417">
    <property type="term" value="P:regulation of translation"/>
    <property type="evidence" value="ECO:0007669"/>
    <property type="project" value="UniProtKB-KW"/>
</dbReference>
<dbReference type="Gene3D" id="2.130.10.10">
    <property type="entry name" value="YVTN repeat-like/Quinoprotein amine dehydrogenase"/>
    <property type="match status" value="1"/>
</dbReference>
<keyword evidence="11" id="KW-1185">Reference proteome</keyword>
<dbReference type="InterPro" id="IPR011387">
    <property type="entry name" value="TIF2A"/>
</dbReference>
<sequence>MYFNRFGNILILCGFGNISSGRMQFWDVEARREIVTIQAPNTTLLEWAPDGQHLMTATTAPRLRIDNCFRIWHYTGRLLFERRFDNPSELWQVISFAVSFLYRFIFHFMLKASA</sequence>
<evidence type="ECO:0000256" key="6">
    <source>
        <dbReference type="ARBA" id="ARBA00022737"/>
    </source>
</evidence>
<dbReference type="GO" id="GO:0022627">
    <property type="term" value="C:cytosolic small ribosomal subunit"/>
    <property type="evidence" value="ECO:0007669"/>
    <property type="project" value="TreeGrafter"/>
</dbReference>
<proteinExistence type="inferred from homology"/>
<protein>
    <recommendedName>
        <fullName evidence="3">Eukaryotic translation initiation factor 2A</fullName>
    </recommendedName>
</protein>
<comment type="function">
    <text evidence="1">Functions in the early steps of protein synthesis of a small number of specific mRNAs. Acts by directing the binding of methionyl-tRNAi to 40S ribosomal subunits. In contrast to the eIF-2 complex, it binds methionyl-tRNAi to 40S subunits in a codon-dependent manner, whereas the eIF-2 complex binds methionyl-tRNAi to 40S subunits in a GTP-dependent manner.</text>
</comment>
<reference evidence="12" key="1">
    <citation type="submission" date="2016-06" db="UniProtKB">
        <authorList>
            <consortium name="WormBaseParasite"/>
        </authorList>
    </citation>
    <scope>IDENTIFICATION</scope>
</reference>
<dbReference type="GO" id="GO:0003729">
    <property type="term" value="F:mRNA binding"/>
    <property type="evidence" value="ECO:0007669"/>
    <property type="project" value="TreeGrafter"/>
</dbReference>
<keyword evidence="7" id="KW-0810">Translation regulation</keyword>
<reference evidence="10 11" key="2">
    <citation type="submission" date="2018-11" db="EMBL/GenBank/DDBJ databases">
        <authorList>
            <consortium name="Pathogen Informatics"/>
        </authorList>
    </citation>
    <scope>NUCLEOTIDE SEQUENCE [LARGE SCALE GENOMIC DNA]</scope>
</reference>
<gene>
    <name evidence="10" type="ORF">GPUH_LOCUS26116</name>
</gene>
<evidence type="ECO:0000313" key="11">
    <source>
        <dbReference type="Proteomes" id="UP000271098"/>
    </source>
</evidence>
<dbReference type="GO" id="GO:0003743">
    <property type="term" value="F:translation initiation factor activity"/>
    <property type="evidence" value="ECO:0007669"/>
    <property type="project" value="UniProtKB-KW"/>
</dbReference>
<evidence type="ECO:0000256" key="4">
    <source>
        <dbReference type="ARBA" id="ARBA00022540"/>
    </source>
</evidence>
<name>A0A183EYS6_9BILA</name>
<evidence type="ECO:0000313" key="12">
    <source>
        <dbReference type="WBParaSite" id="GPUH_0002614701-mRNA-1"/>
    </source>
</evidence>